<proteinExistence type="predicted"/>
<protein>
    <submittedName>
        <fullName evidence="1">Uncharacterized protein</fullName>
    </submittedName>
</protein>
<reference evidence="1" key="1">
    <citation type="submission" date="2019-08" db="EMBL/GenBank/DDBJ databases">
        <authorList>
            <person name="Kucharzyk K."/>
            <person name="Murdoch R.W."/>
            <person name="Higgins S."/>
            <person name="Loffler F."/>
        </authorList>
    </citation>
    <scope>NUCLEOTIDE SEQUENCE</scope>
</reference>
<accession>A0A645CAD1</accession>
<organism evidence="1">
    <name type="scientific">bioreactor metagenome</name>
    <dbReference type="NCBI Taxonomy" id="1076179"/>
    <lineage>
        <taxon>unclassified sequences</taxon>
        <taxon>metagenomes</taxon>
        <taxon>ecological metagenomes</taxon>
    </lineage>
</organism>
<name>A0A645CAD1_9ZZZZ</name>
<comment type="caution">
    <text evidence="1">The sequence shown here is derived from an EMBL/GenBank/DDBJ whole genome shotgun (WGS) entry which is preliminary data.</text>
</comment>
<evidence type="ECO:0000313" key="1">
    <source>
        <dbReference type="EMBL" id="MPM73887.1"/>
    </source>
</evidence>
<dbReference type="AlphaFoldDB" id="A0A645CAD1"/>
<gene>
    <name evidence="1" type="ORF">SDC9_120872</name>
</gene>
<dbReference type="EMBL" id="VSSQ01025628">
    <property type="protein sequence ID" value="MPM73887.1"/>
    <property type="molecule type" value="Genomic_DNA"/>
</dbReference>
<sequence length="214" mass="24077">MRTIPPAVLLIQPHGQFKRALECFISCALVDKADRFPQNIEFQSNVFIFKPAVTTRILIRKKDTLFVTNTIHPPTKGRNISFKQEASPSAKVLPGCTSRCLAALIRDLLPVIIPQLHLILAEKLQLHFSNCALALALQVEKNKGIAFTTQIELGQNALHRRKRQNIRLSDDTTNVIKRVFPSLLDQGPAKRIVELAKQQAFPQLCQFVALPERT</sequence>